<keyword evidence="3" id="KW-1185">Reference proteome</keyword>
<evidence type="ECO:0000256" key="1">
    <source>
        <dbReference type="SAM" id="MobiDB-lite"/>
    </source>
</evidence>
<dbReference type="PANTHER" id="PTHR35391">
    <property type="entry name" value="C2H2-TYPE DOMAIN-CONTAINING PROTEIN-RELATED"/>
    <property type="match status" value="1"/>
</dbReference>
<dbReference type="AlphaFoldDB" id="U4LIK9"/>
<dbReference type="EMBL" id="HF935680">
    <property type="protein sequence ID" value="CCX12179.1"/>
    <property type="molecule type" value="Genomic_DNA"/>
</dbReference>
<dbReference type="Proteomes" id="UP000018144">
    <property type="component" value="Unassembled WGS sequence"/>
</dbReference>
<evidence type="ECO:0000313" key="3">
    <source>
        <dbReference type="Proteomes" id="UP000018144"/>
    </source>
</evidence>
<dbReference type="STRING" id="1076935.U4LIK9"/>
<sequence>MVSGKLKIPEHDGTEIEDDDEEDHDVQEDIPNQDNIDAATDEIRHSISSLFRLTIVTQNLSSRDRLERMEQIDVSAYESFVINHIREKYQLVEEGQYLVERLGKANTKRRQLLRYHEKHHEKLVGRLPEAMPRAYGQEPADETERAGGNTDLEGYVGDAHEYRQSDFMSEAVSSNMRTEVTTVYDDNFASPHNENETEYGYANSYSETGESQTSYASSAASSSDSNKLRVPPPPPDCYNIKPFECPYCFRIVSPPVIETLGRNMYSAIFIPISAHLRNVHKDPIFSKNVITGFITKGRCIVGNGLVASVMAYFRPINYSKITSPHNTLEPFTEAKCAWQ</sequence>
<feature type="compositionally biased region" description="Low complexity" evidence="1">
    <location>
        <begin position="211"/>
        <end position="225"/>
    </location>
</feature>
<protein>
    <submittedName>
        <fullName evidence="2">Uncharacterized protein</fullName>
    </submittedName>
</protein>
<reference evidence="2 3" key="1">
    <citation type="journal article" date="2013" name="PLoS Genet.">
        <title>The genome and development-dependent transcriptomes of Pyronema confluens: a window into fungal evolution.</title>
        <authorList>
            <person name="Traeger S."/>
            <person name="Altegoer F."/>
            <person name="Freitag M."/>
            <person name="Gabaldon T."/>
            <person name="Kempken F."/>
            <person name="Kumar A."/>
            <person name="Marcet-Houben M."/>
            <person name="Poggeler S."/>
            <person name="Stajich J.E."/>
            <person name="Nowrousian M."/>
        </authorList>
    </citation>
    <scope>NUCLEOTIDE SEQUENCE [LARGE SCALE GENOMIC DNA]</scope>
    <source>
        <strain evidence="3">CBS 100304</strain>
        <tissue evidence="2">Vegetative mycelium</tissue>
    </source>
</reference>
<feature type="compositionally biased region" description="Acidic residues" evidence="1">
    <location>
        <begin position="15"/>
        <end position="28"/>
    </location>
</feature>
<dbReference type="OrthoDB" id="6133115at2759"/>
<evidence type="ECO:0000313" key="2">
    <source>
        <dbReference type="EMBL" id="CCX12179.1"/>
    </source>
</evidence>
<organism evidence="2 3">
    <name type="scientific">Pyronema omphalodes (strain CBS 100304)</name>
    <name type="common">Pyronema confluens</name>
    <dbReference type="NCBI Taxonomy" id="1076935"/>
    <lineage>
        <taxon>Eukaryota</taxon>
        <taxon>Fungi</taxon>
        <taxon>Dikarya</taxon>
        <taxon>Ascomycota</taxon>
        <taxon>Pezizomycotina</taxon>
        <taxon>Pezizomycetes</taxon>
        <taxon>Pezizales</taxon>
        <taxon>Pyronemataceae</taxon>
        <taxon>Pyronema</taxon>
    </lineage>
</organism>
<proteinExistence type="predicted"/>
<gene>
    <name evidence="2" type="ORF">PCON_11773</name>
</gene>
<feature type="region of interest" description="Disordered" evidence="1">
    <location>
        <begin position="206"/>
        <end position="231"/>
    </location>
</feature>
<accession>U4LIK9</accession>
<feature type="region of interest" description="Disordered" evidence="1">
    <location>
        <begin position="1"/>
        <end position="33"/>
    </location>
</feature>
<dbReference type="PANTHER" id="PTHR35391:SF7">
    <property type="entry name" value="C2H2-TYPE DOMAIN-CONTAINING PROTEIN"/>
    <property type="match status" value="1"/>
</dbReference>
<name>U4LIK9_PYROM</name>